<dbReference type="PANTHER" id="PTHR45947:SF3">
    <property type="entry name" value="SULFOQUINOVOSYL TRANSFERASE SQD2"/>
    <property type="match status" value="1"/>
</dbReference>
<proteinExistence type="predicted"/>
<dbReference type="Proteomes" id="UP000011687">
    <property type="component" value="Unassembled WGS sequence"/>
</dbReference>
<dbReference type="GO" id="GO:0016757">
    <property type="term" value="F:glycosyltransferase activity"/>
    <property type="evidence" value="ECO:0007669"/>
    <property type="project" value="TreeGrafter"/>
</dbReference>
<reference evidence="1 2" key="1">
    <citation type="journal article" date="2014" name="PLoS Genet.">
        <title>Phylogenetically driven sequencing of extremely halophilic archaea reveals strategies for static and dynamic osmo-response.</title>
        <authorList>
            <person name="Becker E.A."/>
            <person name="Seitzer P.M."/>
            <person name="Tritt A."/>
            <person name="Larsen D."/>
            <person name="Krusor M."/>
            <person name="Yao A.I."/>
            <person name="Wu D."/>
            <person name="Madern D."/>
            <person name="Eisen J.A."/>
            <person name="Darling A.E."/>
            <person name="Facciotti M.T."/>
        </authorList>
    </citation>
    <scope>NUCLEOTIDE SEQUENCE [LARGE SCALE GENOMIC DNA]</scope>
    <source>
        <strain evidence="1 2">ATCC 33799</strain>
    </source>
</reference>
<dbReference type="Pfam" id="PF13692">
    <property type="entry name" value="Glyco_trans_1_4"/>
    <property type="match status" value="1"/>
</dbReference>
<dbReference type="AlphaFoldDB" id="M0JTU6"/>
<dbReference type="EMBL" id="AOLS01000102">
    <property type="protein sequence ID" value="EMA11803.1"/>
    <property type="molecule type" value="Genomic_DNA"/>
</dbReference>
<gene>
    <name evidence="1" type="ORF">C435_18049</name>
</gene>
<dbReference type="SUPFAM" id="SSF53756">
    <property type="entry name" value="UDP-Glycosyltransferase/glycogen phosphorylase"/>
    <property type="match status" value="1"/>
</dbReference>
<evidence type="ECO:0000313" key="1">
    <source>
        <dbReference type="EMBL" id="EMA11803.1"/>
    </source>
</evidence>
<keyword evidence="2" id="KW-1185">Reference proteome</keyword>
<accession>M0JTU6</accession>
<dbReference type="PANTHER" id="PTHR45947">
    <property type="entry name" value="SULFOQUINOVOSYL TRANSFERASE SQD2"/>
    <property type="match status" value="1"/>
</dbReference>
<dbReference type="Gene3D" id="3.40.50.2000">
    <property type="entry name" value="Glycogen Phosphorylase B"/>
    <property type="match status" value="1"/>
</dbReference>
<keyword evidence="1" id="KW-0808">Transferase</keyword>
<sequence>MYVQSEAEQSRFNTLGCRTEFLPSGVDLAQFSPSDQTSQQQLRDELDLPADQRIFLHVGHFKRGRGVKSLLELQSYGHLVIVGSPSTGPEAELVESLRSAGVTVQTKYVPDIEKYYQAADVYVFPVTDEGNSIQAPLSVLEAMACNLPVVSTRFGGLIDLFDEGDGLRFISSFEDIEESDLEFDTVETRDKVSQYSWDAIVDQVLDSYHRICNVEH</sequence>
<comment type="caution">
    <text evidence="1">The sequence shown here is derived from an EMBL/GenBank/DDBJ whole genome shotgun (WGS) entry which is preliminary data.</text>
</comment>
<dbReference type="InterPro" id="IPR050194">
    <property type="entry name" value="Glycosyltransferase_grp1"/>
</dbReference>
<protein>
    <submittedName>
        <fullName evidence="1">Glycosyltransferase</fullName>
    </submittedName>
</protein>
<dbReference type="PATRIC" id="fig|662475.6.peg.3524"/>
<evidence type="ECO:0000313" key="2">
    <source>
        <dbReference type="Proteomes" id="UP000011687"/>
    </source>
</evidence>
<name>M0JTU6_9EURY</name>
<organism evidence="1 2">
    <name type="scientific">Haloarcula marismortui ATCC 33799</name>
    <dbReference type="NCBI Taxonomy" id="662475"/>
    <lineage>
        <taxon>Archaea</taxon>
        <taxon>Methanobacteriati</taxon>
        <taxon>Methanobacteriota</taxon>
        <taxon>Stenosarchaea group</taxon>
        <taxon>Halobacteria</taxon>
        <taxon>Halobacteriales</taxon>
        <taxon>Haloarculaceae</taxon>
        <taxon>Haloarcula</taxon>
    </lineage>
</organism>